<accession>Q07JN8</accession>
<dbReference type="Gene3D" id="3.40.190.150">
    <property type="entry name" value="Bordetella uptake gene, domain 1"/>
    <property type="match status" value="1"/>
</dbReference>
<dbReference type="OrthoDB" id="8443386at2"/>
<dbReference type="Gene3D" id="3.40.190.10">
    <property type="entry name" value="Periplasmic binding protein-like II"/>
    <property type="match status" value="1"/>
</dbReference>
<dbReference type="eggNOG" id="COG3181">
    <property type="taxonomic scope" value="Bacteria"/>
</dbReference>
<reference evidence="2" key="1">
    <citation type="submission" date="2006-09" db="EMBL/GenBank/DDBJ databases">
        <title>Complete sequence of Rhodopseudomonas palustris BisA53.</title>
        <authorList>
            <consortium name="US DOE Joint Genome Institute"/>
            <person name="Copeland A."/>
            <person name="Lucas S."/>
            <person name="Lapidus A."/>
            <person name="Barry K."/>
            <person name="Detter J.C."/>
            <person name="Glavina del Rio T."/>
            <person name="Hammon N."/>
            <person name="Israni S."/>
            <person name="Dalin E."/>
            <person name="Tice H."/>
            <person name="Pitluck S."/>
            <person name="Chain P."/>
            <person name="Malfatti S."/>
            <person name="Shin M."/>
            <person name="Vergez L."/>
            <person name="Schmutz J."/>
            <person name="Larimer F."/>
            <person name="Land M."/>
            <person name="Hauser L."/>
            <person name="Pelletier D.A."/>
            <person name="Kyrpides N."/>
            <person name="Kim E."/>
            <person name="Harwood C.S."/>
            <person name="Oda Y."/>
            <person name="Richardson P."/>
        </authorList>
    </citation>
    <scope>NUCLEOTIDE SEQUENCE [LARGE SCALE GENOMIC DNA]</scope>
    <source>
        <strain evidence="2">BisA53</strain>
    </source>
</reference>
<dbReference type="EMBL" id="CP000463">
    <property type="protein sequence ID" value="ABJ07846.1"/>
    <property type="molecule type" value="Genomic_DNA"/>
</dbReference>
<dbReference type="Pfam" id="PF03401">
    <property type="entry name" value="TctC"/>
    <property type="match status" value="1"/>
</dbReference>
<evidence type="ECO:0000256" key="1">
    <source>
        <dbReference type="ARBA" id="ARBA00006987"/>
    </source>
</evidence>
<organism evidence="2">
    <name type="scientific">Rhodopseudomonas palustris (strain BisA53)</name>
    <dbReference type="NCBI Taxonomy" id="316055"/>
    <lineage>
        <taxon>Bacteria</taxon>
        <taxon>Pseudomonadati</taxon>
        <taxon>Pseudomonadota</taxon>
        <taxon>Alphaproteobacteria</taxon>
        <taxon>Hyphomicrobiales</taxon>
        <taxon>Nitrobacteraceae</taxon>
        <taxon>Rhodopseudomonas</taxon>
    </lineage>
</organism>
<name>Q07JN8_RHOP5</name>
<protein>
    <submittedName>
        <fullName evidence="2">Uncharacterized protein UPF0065</fullName>
    </submittedName>
</protein>
<dbReference type="AlphaFoldDB" id="Q07JN8"/>
<dbReference type="PANTHER" id="PTHR42928">
    <property type="entry name" value="TRICARBOXYLATE-BINDING PROTEIN"/>
    <property type="match status" value="1"/>
</dbReference>
<proteinExistence type="inferred from homology"/>
<dbReference type="SUPFAM" id="SSF53850">
    <property type="entry name" value="Periplasmic binding protein-like II"/>
    <property type="match status" value="1"/>
</dbReference>
<gene>
    <name evidence="2" type="ordered locus">RPE_3920</name>
</gene>
<sequence>MELRFIFAPPFETGTGRTRVGHFIHKIAATLVAFGLISAASAAQPEYPARSITLIVPFAAGGPTDVVARILATHLANTLSQQIIIENVIGAGGTTAANRAMRAPPDGYTLMMGHMGTHGAAVALYPNLAYSPASDFEPIGMVVGMPVLVLGRKGLPARSLPEFIADARSNPTPMRMAHAGLGSVSYASCLMLNAIIGIHPAMTPFQGTGPAMNALAAGRVDYMCDQIVSALPKIQAGVITAYATGSARRSPALPDLPTAIEAGQPQFKVSAWNAVFAPKGTPLAIVASLNRALGEALDNPAIRKQLLDLGSEIPAVEERTPQALSALVSSEVERWMRFNAVLAVPSR</sequence>
<comment type="similarity">
    <text evidence="1">Belongs to the UPF0065 (bug) family.</text>
</comment>
<dbReference type="PANTHER" id="PTHR42928:SF5">
    <property type="entry name" value="BLR1237 PROTEIN"/>
    <property type="match status" value="1"/>
</dbReference>
<dbReference type="KEGG" id="rpe:RPE_3920"/>
<dbReference type="HOGENOM" id="CLU_045683_0_0_5"/>
<dbReference type="InterPro" id="IPR042100">
    <property type="entry name" value="Bug_dom1"/>
</dbReference>
<dbReference type="STRING" id="316055.RPE_3920"/>
<evidence type="ECO:0000313" key="2">
    <source>
        <dbReference type="EMBL" id="ABJ07846.1"/>
    </source>
</evidence>
<dbReference type="InterPro" id="IPR005064">
    <property type="entry name" value="BUG"/>
</dbReference>